<evidence type="ECO:0000256" key="5">
    <source>
        <dbReference type="SAM" id="MobiDB-lite"/>
    </source>
</evidence>
<evidence type="ECO:0000256" key="3">
    <source>
        <dbReference type="ARBA" id="ARBA00022833"/>
    </source>
</evidence>
<dbReference type="AlphaFoldDB" id="A0A383WPD8"/>
<dbReference type="SUPFAM" id="SSF144232">
    <property type="entry name" value="HIT/MYND zinc finger-like"/>
    <property type="match status" value="1"/>
</dbReference>
<evidence type="ECO:0000259" key="6">
    <source>
        <dbReference type="PROSITE" id="PS50865"/>
    </source>
</evidence>
<protein>
    <recommendedName>
        <fullName evidence="6">MYND-type domain-containing protein</fullName>
    </recommendedName>
</protein>
<proteinExistence type="predicted"/>
<dbReference type="PROSITE" id="PS50865">
    <property type="entry name" value="ZF_MYND_2"/>
    <property type="match status" value="1"/>
</dbReference>
<gene>
    <name evidence="7" type="ORF">BQ4739_LOCUS19363</name>
</gene>
<dbReference type="Pfam" id="PF01753">
    <property type="entry name" value="zf-MYND"/>
    <property type="match status" value="1"/>
</dbReference>
<sequence>MCWVVRHLAGLAAVARSPASSSSSSSSRRNTYLFDGDSELLLAVAKQQPPATCQALELAVRGARPTHHHTTVPLAHLSCEVCLHALEWTGQQALPVAQLLSLQFSCIKRVQAGAVAASACQGCRPRNTAVCADLARAALDVMALAGRVFVGSHAQAGQTAAAAAGSAAGSSSTSSPAVIKNCAALMLLARTAIAAGEALASLALCDAAAQVAAVQLDADADAAAAMQPADERMLGELAPGLVGCIGYAALLQANLPDCSLPGEPALRGSMQQRLLQDVQQLQQEAADALATLVQSGNAADSAAPTSSGSGSGSSSSSSGSSSPNLVNSMPAAFVALLPALGARLVACGEGLAALCPVPLCCNNPCCEELRGLSEQQLVAGKGCVCSRCRSARYCSKACQVAHHPAHKKICKSIAASTAT</sequence>
<organism evidence="7 8">
    <name type="scientific">Tetradesmus obliquus</name>
    <name type="common">Green alga</name>
    <name type="synonym">Acutodesmus obliquus</name>
    <dbReference type="NCBI Taxonomy" id="3088"/>
    <lineage>
        <taxon>Eukaryota</taxon>
        <taxon>Viridiplantae</taxon>
        <taxon>Chlorophyta</taxon>
        <taxon>core chlorophytes</taxon>
        <taxon>Chlorophyceae</taxon>
        <taxon>CS clade</taxon>
        <taxon>Sphaeropleales</taxon>
        <taxon>Scenedesmaceae</taxon>
        <taxon>Tetradesmus</taxon>
    </lineage>
</organism>
<accession>A0A383WPD8</accession>
<evidence type="ECO:0000256" key="4">
    <source>
        <dbReference type="PROSITE-ProRule" id="PRU00134"/>
    </source>
</evidence>
<keyword evidence="8" id="KW-1185">Reference proteome</keyword>
<keyword evidence="1" id="KW-0479">Metal-binding</keyword>
<feature type="region of interest" description="Disordered" evidence="5">
    <location>
        <begin position="300"/>
        <end position="322"/>
    </location>
</feature>
<evidence type="ECO:0000313" key="8">
    <source>
        <dbReference type="Proteomes" id="UP000256970"/>
    </source>
</evidence>
<dbReference type="EMBL" id="FNXT01001350">
    <property type="protein sequence ID" value="SZX79072.1"/>
    <property type="molecule type" value="Genomic_DNA"/>
</dbReference>
<evidence type="ECO:0000313" key="7">
    <source>
        <dbReference type="EMBL" id="SZX79072.1"/>
    </source>
</evidence>
<dbReference type="Gene3D" id="6.10.140.2220">
    <property type="match status" value="1"/>
</dbReference>
<dbReference type="Proteomes" id="UP000256970">
    <property type="component" value="Unassembled WGS sequence"/>
</dbReference>
<evidence type="ECO:0000256" key="2">
    <source>
        <dbReference type="ARBA" id="ARBA00022771"/>
    </source>
</evidence>
<feature type="compositionally biased region" description="Low complexity" evidence="5">
    <location>
        <begin position="306"/>
        <end position="322"/>
    </location>
</feature>
<evidence type="ECO:0000256" key="1">
    <source>
        <dbReference type="ARBA" id="ARBA00022723"/>
    </source>
</evidence>
<keyword evidence="3" id="KW-0862">Zinc</keyword>
<name>A0A383WPD8_TETOB</name>
<feature type="domain" description="MYND-type" evidence="6">
    <location>
        <begin position="366"/>
        <end position="410"/>
    </location>
</feature>
<reference evidence="7 8" key="1">
    <citation type="submission" date="2016-10" db="EMBL/GenBank/DDBJ databases">
        <authorList>
            <person name="Cai Z."/>
        </authorList>
    </citation>
    <scope>NUCLEOTIDE SEQUENCE [LARGE SCALE GENOMIC DNA]</scope>
</reference>
<dbReference type="GO" id="GO:0008270">
    <property type="term" value="F:zinc ion binding"/>
    <property type="evidence" value="ECO:0007669"/>
    <property type="project" value="UniProtKB-KW"/>
</dbReference>
<keyword evidence="2 4" id="KW-0863">Zinc-finger</keyword>
<dbReference type="InterPro" id="IPR002893">
    <property type="entry name" value="Znf_MYND"/>
</dbReference>